<sequence>MLSSQGSGQDWSIVGKTGTSSKNTEHGGGLDGACSHSNKQGVILLRLHGIRDGSITQKLIDRRELRVWKEGGGGCDDEG</sequence>
<comment type="caution">
    <text evidence="2">The sequence shown here is derived from an EMBL/GenBank/DDBJ whole genome shotgun (WGS) entry which is preliminary data.</text>
</comment>
<dbReference type="EMBL" id="JAWZYT010001499">
    <property type="protein sequence ID" value="KAK4311593.1"/>
    <property type="molecule type" value="Genomic_DNA"/>
</dbReference>
<evidence type="ECO:0000313" key="2">
    <source>
        <dbReference type="EMBL" id="KAK4311593.1"/>
    </source>
</evidence>
<feature type="compositionally biased region" description="Polar residues" evidence="1">
    <location>
        <begin position="1"/>
        <end position="10"/>
    </location>
</feature>
<feature type="region of interest" description="Disordered" evidence="1">
    <location>
        <begin position="1"/>
        <end position="34"/>
    </location>
</feature>
<keyword evidence="3" id="KW-1185">Reference proteome</keyword>
<dbReference type="Proteomes" id="UP001292094">
    <property type="component" value="Unassembled WGS sequence"/>
</dbReference>
<proteinExistence type="predicted"/>
<accession>A0AAE1PNF9</accession>
<evidence type="ECO:0000256" key="1">
    <source>
        <dbReference type="SAM" id="MobiDB-lite"/>
    </source>
</evidence>
<reference evidence="2" key="1">
    <citation type="submission" date="2023-11" db="EMBL/GenBank/DDBJ databases">
        <title>Genome assemblies of two species of porcelain crab, Petrolisthes cinctipes and Petrolisthes manimaculis (Anomura: Porcellanidae).</title>
        <authorList>
            <person name="Angst P."/>
        </authorList>
    </citation>
    <scope>NUCLEOTIDE SEQUENCE</scope>
    <source>
        <strain evidence="2">PB745_02</strain>
        <tissue evidence="2">Gill</tissue>
    </source>
</reference>
<organism evidence="2 3">
    <name type="scientific">Petrolisthes manimaculis</name>
    <dbReference type="NCBI Taxonomy" id="1843537"/>
    <lineage>
        <taxon>Eukaryota</taxon>
        <taxon>Metazoa</taxon>
        <taxon>Ecdysozoa</taxon>
        <taxon>Arthropoda</taxon>
        <taxon>Crustacea</taxon>
        <taxon>Multicrustacea</taxon>
        <taxon>Malacostraca</taxon>
        <taxon>Eumalacostraca</taxon>
        <taxon>Eucarida</taxon>
        <taxon>Decapoda</taxon>
        <taxon>Pleocyemata</taxon>
        <taxon>Anomura</taxon>
        <taxon>Galatheoidea</taxon>
        <taxon>Porcellanidae</taxon>
        <taxon>Petrolisthes</taxon>
    </lineage>
</organism>
<evidence type="ECO:0000313" key="3">
    <source>
        <dbReference type="Proteomes" id="UP001292094"/>
    </source>
</evidence>
<gene>
    <name evidence="2" type="ORF">Pmani_016920</name>
</gene>
<name>A0AAE1PNF9_9EUCA</name>
<protein>
    <submittedName>
        <fullName evidence="2">Uncharacterized protein</fullName>
    </submittedName>
</protein>
<dbReference type="AlphaFoldDB" id="A0AAE1PNF9"/>